<dbReference type="NCBIfam" id="TIGR00732">
    <property type="entry name" value="dprA"/>
    <property type="match status" value="1"/>
</dbReference>
<comment type="similarity">
    <text evidence="1">Belongs to the DprA/Smf family.</text>
</comment>
<dbReference type="GO" id="GO:0009294">
    <property type="term" value="P:DNA-mediated transformation"/>
    <property type="evidence" value="ECO:0007669"/>
    <property type="project" value="InterPro"/>
</dbReference>
<dbReference type="InterPro" id="IPR010994">
    <property type="entry name" value="RuvA_2-like"/>
</dbReference>
<dbReference type="InterPro" id="IPR057666">
    <property type="entry name" value="DrpA_SLOG"/>
</dbReference>
<accession>A0A1F6TPN7</accession>
<name>A0A1F6TPN7_9PROT</name>
<organism evidence="4 5">
    <name type="scientific">Candidatus Muproteobacteria bacterium RIFCSPHIGHO2_01_FULL_65_16</name>
    <dbReference type="NCBI Taxonomy" id="1817764"/>
    <lineage>
        <taxon>Bacteria</taxon>
        <taxon>Pseudomonadati</taxon>
        <taxon>Pseudomonadota</taxon>
        <taxon>Candidatus Muproteobacteria</taxon>
    </lineage>
</organism>
<dbReference type="InterPro" id="IPR041614">
    <property type="entry name" value="DprA_WH"/>
</dbReference>
<dbReference type="SUPFAM" id="SSF102405">
    <property type="entry name" value="MCP/YpsA-like"/>
    <property type="match status" value="1"/>
</dbReference>
<dbReference type="InterPro" id="IPR036388">
    <property type="entry name" value="WH-like_DNA-bd_sf"/>
</dbReference>
<dbReference type="Gene3D" id="3.40.50.450">
    <property type="match status" value="1"/>
</dbReference>
<dbReference type="STRING" id="1817764.A2637_04840"/>
<comment type="caution">
    <text evidence="4">The sequence shown here is derived from an EMBL/GenBank/DDBJ whole genome shotgun (WGS) entry which is preliminary data.</text>
</comment>
<dbReference type="AlphaFoldDB" id="A0A1F6TPN7"/>
<dbReference type="Pfam" id="PF17782">
    <property type="entry name" value="WHD_DprA"/>
    <property type="match status" value="1"/>
</dbReference>
<gene>
    <name evidence="4" type="ORF">A2637_04840</name>
</gene>
<evidence type="ECO:0000259" key="3">
    <source>
        <dbReference type="Pfam" id="PF17782"/>
    </source>
</evidence>
<dbReference type="Pfam" id="PF02481">
    <property type="entry name" value="DNA_processg_A"/>
    <property type="match status" value="1"/>
</dbReference>
<proteinExistence type="inferred from homology"/>
<dbReference type="PANTHER" id="PTHR43022:SF1">
    <property type="entry name" value="PROTEIN SMF"/>
    <property type="match status" value="1"/>
</dbReference>
<dbReference type="EMBL" id="MFSY01000029">
    <property type="protein sequence ID" value="OGI47080.1"/>
    <property type="molecule type" value="Genomic_DNA"/>
</dbReference>
<evidence type="ECO:0000313" key="4">
    <source>
        <dbReference type="EMBL" id="OGI47080.1"/>
    </source>
</evidence>
<dbReference type="SUPFAM" id="SSF47781">
    <property type="entry name" value="RuvA domain 2-like"/>
    <property type="match status" value="1"/>
</dbReference>
<dbReference type="PANTHER" id="PTHR43022">
    <property type="entry name" value="PROTEIN SMF"/>
    <property type="match status" value="1"/>
</dbReference>
<evidence type="ECO:0000313" key="5">
    <source>
        <dbReference type="Proteomes" id="UP000179360"/>
    </source>
</evidence>
<dbReference type="Gene3D" id="1.10.10.10">
    <property type="entry name" value="Winged helix-like DNA-binding domain superfamily/Winged helix DNA-binding domain"/>
    <property type="match status" value="1"/>
</dbReference>
<reference evidence="4 5" key="1">
    <citation type="journal article" date="2016" name="Nat. Commun.">
        <title>Thousands of microbial genomes shed light on interconnected biogeochemical processes in an aquifer system.</title>
        <authorList>
            <person name="Anantharaman K."/>
            <person name="Brown C.T."/>
            <person name="Hug L.A."/>
            <person name="Sharon I."/>
            <person name="Castelle C.J."/>
            <person name="Probst A.J."/>
            <person name="Thomas B.C."/>
            <person name="Singh A."/>
            <person name="Wilkins M.J."/>
            <person name="Karaoz U."/>
            <person name="Brodie E.L."/>
            <person name="Williams K.H."/>
            <person name="Hubbard S.S."/>
            <person name="Banfield J.F."/>
        </authorList>
    </citation>
    <scope>NUCLEOTIDE SEQUENCE [LARGE SCALE GENOMIC DNA]</scope>
</reference>
<sequence length="370" mass="38531">MTGATPAPPRPDSQRFWLSLNRLPGVGATAQRALLERFGAAEGIFAASGAQLEPLLPDRPEAVRAILAGPDEAALAQELDWLKEPRRHLLTWADPDYPALLREIADPPVLLYVHGERALLSAPQLAIVGSRNPTPAGRENARAFARALAASGLTITSGLALGIDGAAHRGALDAGGASIAVCGTGLDRVYPPRHRELAHELAARGALVSQFPLGTPPLAGNFPVRNRLISGLATGTLVVEAALGSGSLITARLAAEQGREVFAIPGSIHSPLARGCHALIRQGAKLVETAQDIVEELGPLARFACAPAAERVAPDAAHAGLLEFMGHDPVSVDTLVERSGLTADAVSSMLLQMELRGLVALGAGATYHRI</sequence>
<dbReference type="InterPro" id="IPR003488">
    <property type="entry name" value="DprA"/>
</dbReference>
<feature type="domain" description="Smf/DprA SLOG" evidence="2">
    <location>
        <begin position="89"/>
        <end position="297"/>
    </location>
</feature>
<feature type="domain" description="DprA winged helix" evidence="3">
    <location>
        <begin position="307"/>
        <end position="363"/>
    </location>
</feature>
<evidence type="ECO:0000256" key="1">
    <source>
        <dbReference type="ARBA" id="ARBA00006525"/>
    </source>
</evidence>
<evidence type="ECO:0000259" key="2">
    <source>
        <dbReference type="Pfam" id="PF02481"/>
    </source>
</evidence>
<protein>
    <submittedName>
        <fullName evidence="4">DNA protecting protein DprA</fullName>
    </submittedName>
</protein>
<dbReference type="Proteomes" id="UP000179360">
    <property type="component" value="Unassembled WGS sequence"/>
</dbReference>